<dbReference type="GO" id="GO:0005484">
    <property type="term" value="F:SNAP receptor activity"/>
    <property type="evidence" value="ECO:0007669"/>
    <property type="project" value="TreeGrafter"/>
</dbReference>
<reference evidence="13" key="1">
    <citation type="submission" date="2022-11" db="UniProtKB">
        <authorList>
            <consortium name="WormBaseParasite"/>
        </authorList>
    </citation>
    <scope>IDENTIFICATION</scope>
</reference>
<evidence type="ECO:0000256" key="7">
    <source>
        <dbReference type="ARBA" id="ARBA00022989"/>
    </source>
</evidence>
<feature type="transmembrane region" description="Helical" evidence="11">
    <location>
        <begin position="214"/>
        <end position="233"/>
    </location>
</feature>
<name>A0A914BZE0_9BILA</name>
<dbReference type="GO" id="GO:0015031">
    <property type="term" value="P:protein transport"/>
    <property type="evidence" value="ECO:0007669"/>
    <property type="project" value="UniProtKB-KW"/>
</dbReference>
<comment type="subunit">
    <text evidence="10">Component of several multiprotein Golgi SNARE complexes.</text>
</comment>
<protein>
    <recommendedName>
        <fullName evidence="3 10">Golgi SNAP receptor complex member 1</fullName>
    </recommendedName>
</protein>
<dbReference type="Proteomes" id="UP000887540">
    <property type="component" value="Unplaced"/>
</dbReference>
<evidence type="ECO:0000256" key="8">
    <source>
        <dbReference type="ARBA" id="ARBA00023034"/>
    </source>
</evidence>
<keyword evidence="5 11" id="KW-0812">Transmembrane</keyword>
<comment type="function">
    <text evidence="10">Involved in transport from the ER to the Golgi apparatus as well as in intra-Golgi transport. It belongs to a super-family of proteins called t-SNAREs or soluble NSF (N-ethylmaleimide-sensitive factor) attachment protein receptor.</text>
</comment>
<evidence type="ECO:0000256" key="11">
    <source>
        <dbReference type="SAM" id="Phobius"/>
    </source>
</evidence>
<dbReference type="AlphaFoldDB" id="A0A914BZE0"/>
<comment type="subcellular location">
    <subcellularLocation>
        <location evidence="1">Golgi apparatus membrane</location>
        <topology evidence="1">Single-pass type IV membrane protein</topology>
    </subcellularLocation>
</comment>
<dbReference type="GO" id="GO:0005797">
    <property type="term" value="C:Golgi medial cisterna"/>
    <property type="evidence" value="ECO:0007669"/>
    <property type="project" value="TreeGrafter"/>
</dbReference>
<evidence type="ECO:0000256" key="9">
    <source>
        <dbReference type="ARBA" id="ARBA00023136"/>
    </source>
</evidence>
<dbReference type="GO" id="GO:0048219">
    <property type="term" value="P:inter-Golgi cisterna vesicle-mediated transport"/>
    <property type="evidence" value="ECO:0007669"/>
    <property type="project" value="TreeGrafter"/>
</dbReference>
<dbReference type="Pfam" id="PF12352">
    <property type="entry name" value="V-SNARE_C"/>
    <property type="match status" value="1"/>
</dbReference>
<dbReference type="GO" id="GO:0006888">
    <property type="term" value="P:endoplasmic reticulum to Golgi vesicle-mediated transport"/>
    <property type="evidence" value="ECO:0007669"/>
    <property type="project" value="InterPro"/>
</dbReference>
<dbReference type="GO" id="GO:0006906">
    <property type="term" value="P:vesicle fusion"/>
    <property type="evidence" value="ECO:0007669"/>
    <property type="project" value="TreeGrafter"/>
</dbReference>
<dbReference type="GO" id="GO:0005801">
    <property type="term" value="C:cis-Golgi network"/>
    <property type="evidence" value="ECO:0007669"/>
    <property type="project" value="InterPro"/>
</dbReference>
<dbReference type="PIRSF" id="PIRSF027109">
    <property type="entry name" value="Golgi_SNARE"/>
    <property type="match status" value="1"/>
</dbReference>
<keyword evidence="4 10" id="KW-0813">Transport</keyword>
<evidence type="ECO:0000313" key="12">
    <source>
        <dbReference type="Proteomes" id="UP000887540"/>
    </source>
</evidence>
<accession>A0A914BZE0</accession>
<evidence type="ECO:0000256" key="3">
    <source>
        <dbReference type="ARBA" id="ARBA00015612"/>
    </source>
</evidence>
<proteinExistence type="inferred from homology"/>
<evidence type="ECO:0000256" key="1">
    <source>
        <dbReference type="ARBA" id="ARBA00004409"/>
    </source>
</evidence>
<organism evidence="12 13">
    <name type="scientific">Acrobeloides nanus</name>
    <dbReference type="NCBI Taxonomy" id="290746"/>
    <lineage>
        <taxon>Eukaryota</taxon>
        <taxon>Metazoa</taxon>
        <taxon>Ecdysozoa</taxon>
        <taxon>Nematoda</taxon>
        <taxon>Chromadorea</taxon>
        <taxon>Rhabditida</taxon>
        <taxon>Tylenchina</taxon>
        <taxon>Cephalobomorpha</taxon>
        <taxon>Cephaloboidea</taxon>
        <taxon>Cephalobidae</taxon>
        <taxon>Acrobeloides</taxon>
    </lineage>
</organism>
<sequence>MTTSWDDLRRNARLLENDIDAKLISLNKINSSNGQLSSRNSDVASNVSKRTIFESLSKEVELLISKLTRINNEMTEIVEKDTSLNNGTCQHTLRRHREILRDYCNEFNRSCTNIMVQLQREDLLSGSSSHDIEMPSLNNRTKSTELLLKENERIGSCDRLLDEQISIAMSVKENVYAQRGGLSEIQKKVIQLSKKYPAINSLMQKIKFKKRKDTIVLAAVITSCLIFFFIFLMH</sequence>
<evidence type="ECO:0000313" key="13">
    <source>
        <dbReference type="WBParaSite" id="ACRNAN_Path_1358.g5328.t1"/>
    </source>
</evidence>
<keyword evidence="8 10" id="KW-0333">Golgi apparatus</keyword>
<evidence type="ECO:0000256" key="5">
    <source>
        <dbReference type="ARBA" id="ARBA00022692"/>
    </source>
</evidence>
<evidence type="ECO:0000256" key="6">
    <source>
        <dbReference type="ARBA" id="ARBA00022927"/>
    </source>
</evidence>
<dbReference type="InterPro" id="IPR023601">
    <property type="entry name" value="Golgi_SNAP_su1"/>
</dbReference>
<keyword evidence="9 10" id="KW-0472">Membrane</keyword>
<keyword evidence="10" id="KW-0931">ER-Golgi transport</keyword>
<evidence type="ECO:0000256" key="10">
    <source>
        <dbReference type="PIRNR" id="PIRNR027109"/>
    </source>
</evidence>
<keyword evidence="7 11" id="KW-1133">Transmembrane helix</keyword>
<evidence type="ECO:0000256" key="2">
    <source>
        <dbReference type="ARBA" id="ARBA00008473"/>
    </source>
</evidence>
<dbReference type="PANTHER" id="PTHR21094:SF2">
    <property type="entry name" value="GOLGI SNAP RECEPTOR COMPLEX MEMBER 1"/>
    <property type="match status" value="1"/>
</dbReference>
<comment type="similarity">
    <text evidence="2 10">Belongs to the GOSR1 family.</text>
</comment>
<dbReference type="PANTHER" id="PTHR21094">
    <property type="entry name" value="GOS-28 SNARE- RELATED"/>
    <property type="match status" value="1"/>
</dbReference>
<keyword evidence="12" id="KW-1185">Reference proteome</keyword>
<dbReference type="GO" id="GO:0031201">
    <property type="term" value="C:SNARE complex"/>
    <property type="evidence" value="ECO:0007669"/>
    <property type="project" value="TreeGrafter"/>
</dbReference>
<evidence type="ECO:0000256" key="4">
    <source>
        <dbReference type="ARBA" id="ARBA00022448"/>
    </source>
</evidence>
<keyword evidence="6 10" id="KW-0653">Protein transport</keyword>
<dbReference type="WBParaSite" id="ACRNAN_Path_1358.g5328.t1">
    <property type="protein sequence ID" value="ACRNAN_Path_1358.g5328.t1"/>
    <property type="gene ID" value="ACRNAN_Path_1358.g5328"/>
</dbReference>
<dbReference type="GO" id="GO:0000139">
    <property type="term" value="C:Golgi membrane"/>
    <property type="evidence" value="ECO:0007669"/>
    <property type="project" value="UniProtKB-SubCell"/>
</dbReference>